<evidence type="ECO:0000313" key="11">
    <source>
        <dbReference type="Proteomes" id="UP000193685"/>
    </source>
</evidence>
<dbReference type="GO" id="GO:0003677">
    <property type="term" value="F:DNA binding"/>
    <property type="evidence" value="ECO:0007669"/>
    <property type="project" value="UniProtKB-KW"/>
</dbReference>
<dbReference type="GO" id="GO:0006351">
    <property type="term" value="P:DNA-templated transcription"/>
    <property type="evidence" value="ECO:0007669"/>
    <property type="project" value="InterPro"/>
</dbReference>
<sequence length="925" mass="101683">MEPEFRGNLVVSGIRLACVFCRKRKIKCDGGAPCSGCIKFSRANECSILSEESSSQGRSYVSYLQERIRTLENTEPPPPQIPIDPMMEENEQDLWEMPEELPQVLSDSAADLDAILTEVRGMVDGPSSSVLVCNGLEKWSFMKAMTGFSGWRDETGPLGELPGKDLVQPLVQRYLRAVYPILPFIVVNDLKRALEQYCAVPRTASNNQIFLVLMAMAISTATISRNASSVESHNALRLFSTAGLYAAYEVDSIDGMQATLLMLEFAMFMPSRLDGWYLSGVLCRSVTSMGFHLEENCNEDRRRLFWGIIFLDRYIALATNRDFEVDERYITTKKPAKIQDLPDRGEIFLTRMALQTRIIDTYLQLKMPGTVIEQLTQKQELVLEGIERSLSSPAKQMLMGEINIVRLVLYRPNSLRQFRSIDHIYRLRRAAIGFITQMHKQVQKSSQISVDLVQIPALYIASVALIWAHMDASFHKELDAMRKRDYPTFRNILAETAVAMHHTGTALTTMTALSGIGGNLASSYESLCAFAVAHMGSVQPLQLSELPQEIRTFSRHQLDRPRRNSLHGEADWGDLMKGILCNVASDQDRATATGNTLLGHIAPPTQHQQLHRMAMPGSGTATQPTLLSPGIIAPAAALASASASLLSSSAAVHGYNGLLAPPSQLPTSSSSSPLQIGGIMRNGMGEKRSAPPDLMVGQESGDSPAGSQHTTGSATSLMEYSAFAGSYGQQQQQHGYGVPSSLSMHLGSGGQQQVLQNITSAPAHGVKRQRLGGPGQDDSPRIKYDMQPPIGLNGQQQGYPMLQDPGMLGQHGGELVGYGPMMNGLAAQQQQQQQQGNVRRMSLHSHGRVTDQTSSDGGGVLHPTMQHAPATQEQHHYVHGALPLPPLGVMQGHQQQQQPQQQQYYPVPVEYYTQHAVPAYDQQQR</sequence>
<feature type="region of interest" description="Disordered" evidence="8">
    <location>
        <begin position="683"/>
        <end position="712"/>
    </location>
</feature>
<dbReference type="PROSITE" id="PS00463">
    <property type="entry name" value="ZN2_CY6_FUNGAL_1"/>
    <property type="match status" value="1"/>
</dbReference>
<dbReference type="Proteomes" id="UP000193685">
    <property type="component" value="Unassembled WGS sequence"/>
</dbReference>
<evidence type="ECO:0000256" key="8">
    <source>
        <dbReference type="SAM" id="MobiDB-lite"/>
    </source>
</evidence>
<name>A0A1Y2FSN3_PROLT</name>
<dbReference type="InterPro" id="IPR050987">
    <property type="entry name" value="AtrR-like"/>
</dbReference>
<feature type="compositionally biased region" description="Low complexity" evidence="8">
    <location>
        <begin position="894"/>
        <end position="906"/>
    </location>
</feature>
<evidence type="ECO:0000313" key="10">
    <source>
        <dbReference type="EMBL" id="ORY87011.1"/>
    </source>
</evidence>
<keyword evidence="11" id="KW-1185">Reference proteome</keyword>
<keyword evidence="4" id="KW-0805">Transcription regulation</keyword>
<dbReference type="CDD" id="cd00067">
    <property type="entry name" value="GAL4"/>
    <property type="match status" value="1"/>
</dbReference>
<evidence type="ECO:0000256" key="2">
    <source>
        <dbReference type="ARBA" id="ARBA00022723"/>
    </source>
</evidence>
<reference evidence="10 11" key="1">
    <citation type="submission" date="2016-07" db="EMBL/GenBank/DDBJ databases">
        <title>Pervasive Adenine N6-methylation of Active Genes in Fungi.</title>
        <authorList>
            <consortium name="DOE Joint Genome Institute"/>
            <person name="Mondo S.J."/>
            <person name="Dannebaum R.O."/>
            <person name="Kuo R.C."/>
            <person name="Labutti K."/>
            <person name="Haridas S."/>
            <person name="Kuo A."/>
            <person name="Salamov A."/>
            <person name="Ahrendt S.R."/>
            <person name="Lipzen A."/>
            <person name="Sullivan W."/>
            <person name="Andreopoulos W.B."/>
            <person name="Clum A."/>
            <person name="Lindquist E."/>
            <person name="Daum C."/>
            <person name="Ramamoorthy G.K."/>
            <person name="Gryganskyi A."/>
            <person name="Culley D."/>
            <person name="Magnuson J.K."/>
            <person name="James T.Y."/>
            <person name="O'Malley M.A."/>
            <person name="Stajich J.E."/>
            <person name="Spatafora J.W."/>
            <person name="Visel A."/>
            <person name="Grigoriev I.V."/>
        </authorList>
    </citation>
    <scope>NUCLEOTIDE SEQUENCE [LARGE SCALE GENOMIC DNA]</scope>
    <source>
        <strain evidence="10 11">12-1054</strain>
    </source>
</reference>
<dbReference type="InterPro" id="IPR036864">
    <property type="entry name" value="Zn2-C6_fun-type_DNA-bd_sf"/>
</dbReference>
<protein>
    <recommendedName>
        <fullName evidence="9">Zn(2)-C6 fungal-type domain-containing protein</fullName>
    </recommendedName>
</protein>
<dbReference type="Pfam" id="PF04082">
    <property type="entry name" value="Fungal_trans"/>
    <property type="match status" value="1"/>
</dbReference>
<evidence type="ECO:0000259" key="9">
    <source>
        <dbReference type="PROSITE" id="PS50048"/>
    </source>
</evidence>
<dbReference type="GO" id="GO:0005634">
    <property type="term" value="C:nucleus"/>
    <property type="evidence" value="ECO:0007669"/>
    <property type="project" value="UniProtKB-SubCell"/>
</dbReference>
<keyword evidence="6" id="KW-0804">Transcription</keyword>
<accession>A0A1Y2FSN3</accession>
<keyword evidence="2" id="KW-0479">Metal-binding</keyword>
<dbReference type="OrthoDB" id="9970124at2759"/>
<proteinExistence type="predicted"/>
<dbReference type="EMBL" id="MCFI01000002">
    <property type="protein sequence ID" value="ORY87011.1"/>
    <property type="molecule type" value="Genomic_DNA"/>
</dbReference>
<dbReference type="SMART" id="SM00906">
    <property type="entry name" value="Fungal_trans"/>
    <property type="match status" value="1"/>
</dbReference>
<feature type="domain" description="Zn(2)-C6 fungal-type" evidence="9">
    <location>
        <begin position="17"/>
        <end position="48"/>
    </location>
</feature>
<keyword evidence="3" id="KW-0862">Zinc</keyword>
<dbReference type="SUPFAM" id="SSF57701">
    <property type="entry name" value="Zn2/Cys6 DNA-binding domain"/>
    <property type="match status" value="1"/>
</dbReference>
<comment type="subcellular location">
    <subcellularLocation>
        <location evidence="1">Nucleus</location>
    </subcellularLocation>
</comment>
<keyword evidence="5" id="KW-0238">DNA-binding</keyword>
<dbReference type="STRING" id="56484.A0A1Y2FSN3"/>
<evidence type="ECO:0000256" key="5">
    <source>
        <dbReference type="ARBA" id="ARBA00023125"/>
    </source>
</evidence>
<dbReference type="GO" id="GO:0000981">
    <property type="term" value="F:DNA-binding transcription factor activity, RNA polymerase II-specific"/>
    <property type="evidence" value="ECO:0007669"/>
    <property type="project" value="InterPro"/>
</dbReference>
<dbReference type="PROSITE" id="PS50048">
    <property type="entry name" value="ZN2_CY6_FUNGAL_2"/>
    <property type="match status" value="1"/>
</dbReference>
<dbReference type="RefSeq" id="XP_040727867.1">
    <property type="nucleotide sequence ID" value="XM_040866065.1"/>
</dbReference>
<dbReference type="PANTHER" id="PTHR46910">
    <property type="entry name" value="TRANSCRIPTION FACTOR PDR1"/>
    <property type="match status" value="1"/>
</dbReference>
<dbReference type="InterPro" id="IPR001138">
    <property type="entry name" value="Zn2Cys6_DnaBD"/>
</dbReference>
<keyword evidence="7" id="KW-0539">Nucleus</keyword>
<comment type="caution">
    <text evidence="10">The sequence shown here is derived from an EMBL/GenBank/DDBJ whole genome shotgun (WGS) entry which is preliminary data.</text>
</comment>
<evidence type="ECO:0000256" key="1">
    <source>
        <dbReference type="ARBA" id="ARBA00004123"/>
    </source>
</evidence>
<dbReference type="GeneID" id="63782664"/>
<dbReference type="CDD" id="cd12148">
    <property type="entry name" value="fungal_TF_MHR"/>
    <property type="match status" value="1"/>
</dbReference>
<dbReference type="InterPro" id="IPR007219">
    <property type="entry name" value="XnlR_reg_dom"/>
</dbReference>
<evidence type="ECO:0000256" key="4">
    <source>
        <dbReference type="ARBA" id="ARBA00023015"/>
    </source>
</evidence>
<organism evidence="10 11">
    <name type="scientific">Protomyces lactucae-debilis</name>
    <dbReference type="NCBI Taxonomy" id="2754530"/>
    <lineage>
        <taxon>Eukaryota</taxon>
        <taxon>Fungi</taxon>
        <taxon>Dikarya</taxon>
        <taxon>Ascomycota</taxon>
        <taxon>Taphrinomycotina</taxon>
        <taxon>Taphrinomycetes</taxon>
        <taxon>Taphrinales</taxon>
        <taxon>Protomycetaceae</taxon>
        <taxon>Protomyces</taxon>
    </lineage>
</organism>
<dbReference type="SMART" id="SM00066">
    <property type="entry name" value="GAL4"/>
    <property type="match status" value="1"/>
</dbReference>
<gene>
    <name evidence="10" type="ORF">BCR37DRAFT_138945</name>
</gene>
<dbReference type="AlphaFoldDB" id="A0A1Y2FSN3"/>
<feature type="region of interest" description="Disordered" evidence="8">
    <location>
        <begin position="882"/>
        <end position="907"/>
    </location>
</feature>
<evidence type="ECO:0000256" key="3">
    <source>
        <dbReference type="ARBA" id="ARBA00022833"/>
    </source>
</evidence>
<dbReference type="PANTHER" id="PTHR46910:SF3">
    <property type="entry name" value="HALOTOLERANCE PROTEIN 9-RELATED"/>
    <property type="match status" value="1"/>
</dbReference>
<dbReference type="GO" id="GO:0008270">
    <property type="term" value="F:zinc ion binding"/>
    <property type="evidence" value="ECO:0007669"/>
    <property type="project" value="InterPro"/>
</dbReference>
<dbReference type="Pfam" id="PF00172">
    <property type="entry name" value="Zn_clus"/>
    <property type="match status" value="1"/>
</dbReference>
<evidence type="ECO:0000256" key="6">
    <source>
        <dbReference type="ARBA" id="ARBA00023163"/>
    </source>
</evidence>
<dbReference type="Gene3D" id="4.10.240.10">
    <property type="entry name" value="Zn(2)-C6 fungal-type DNA-binding domain"/>
    <property type="match status" value="1"/>
</dbReference>
<evidence type="ECO:0000256" key="7">
    <source>
        <dbReference type="ARBA" id="ARBA00023242"/>
    </source>
</evidence>